<evidence type="ECO:0000313" key="2">
    <source>
        <dbReference type="EMBL" id="KST65464.1"/>
    </source>
</evidence>
<dbReference type="InterPro" id="IPR029068">
    <property type="entry name" value="Glyas_Bleomycin-R_OHBP_Dase"/>
</dbReference>
<proteinExistence type="predicted"/>
<keyword evidence="3" id="KW-1185">Reference proteome</keyword>
<dbReference type="AlphaFoldDB" id="A0A0V7ZLY5"/>
<dbReference type="Gene3D" id="3.10.180.10">
    <property type="entry name" value="2,3-Dihydroxybiphenyl 1,2-Dioxygenase, domain 1"/>
    <property type="match status" value="1"/>
</dbReference>
<organism evidence="2 3">
    <name type="scientific">Mastigocoleus testarum BC008</name>
    <dbReference type="NCBI Taxonomy" id="371196"/>
    <lineage>
        <taxon>Bacteria</taxon>
        <taxon>Bacillati</taxon>
        <taxon>Cyanobacteriota</taxon>
        <taxon>Cyanophyceae</taxon>
        <taxon>Nostocales</taxon>
        <taxon>Hapalosiphonaceae</taxon>
        <taxon>Mastigocoleus</taxon>
    </lineage>
</organism>
<accession>A0A0V7ZLY5</accession>
<dbReference type="Proteomes" id="UP000053372">
    <property type="component" value="Unassembled WGS sequence"/>
</dbReference>
<reference evidence="2 3" key="1">
    <citation type="journal article" date="2015" name="Genome Announc.">
        <title>Draft Genome of the Euendolithic (true boring) Cyanobacterium Mastigocoleus testarum strain BC008.</title>
        <authorList>
            <person name="Guida B.S."/>
            <person name="Garcia-Pichel F."/>
        </authorList>
    </citation>
    <scope>NUCLEOTIDE SEQUENCE [LARGE SCALE GENOMIC DNA]</scope>
    <source>
        <strain evidence="2 3">BC008</strain>
    </source>
</reference>
<name>A0A0V7ZLY5_9CYAN</name>
<gene>
    <name evidence="2" type="ORF">BC008_41780</name>
</gene>
<feature type="domain" description="Glyoxalase-like" evidence="1">
    <location>
        <begin position="5"/>
        <end position="180"/>
    </location>
</feature>
<dbReference type="InterPro" id="IPR025870">
    <property type="entry name" value="Glyoxalase-like_dom"/>
</dbReference>
<sequence>MNTGLDHIVIGAATLEQGVKYVKDYLGVEIPPGGEHFHMGTHNHLMQLGNEVFLEVMAVNPEATAPKQPRWFGLDDPFVKAQLESQPRLLTWVVNTPNINSLQQQSRFNFGAIASMNRGYIEWLITVRDDGSLPGAGMLPTLIEWRNDTHPSNRYPDLGCFLQSLEIYHSNVDWLRFILQSVGAEQCVELFSLPANVPPYMVARIQTPSGVKQLSSKVFVQPH</sequence>
<comment type="caution">
    <text evidence="2">The sequence shown here is derived from an EMBL/GenBank/DDBJ whole genome shotgun (WGS) entry which is preliminary data.</text>
</comment>
<dbReference type="Pfam" id="PF13468">
    <property type="entry name" value="Glyoxalase_3"/>
    <property type="match status" value="1"/>
</dbReference>
<protein>
    <recommendedName>
        <fullName evidence="1">Glyoxalase-like domain-containing protein</fullName>
    </recommendedName>
</protein>
<evidence type="ECO:0000259" key="1">
    <source>
        <dbReference type="Pfam" id="PF13468"/>
    </source>
</evidence>
<dbReference type="RefSeq" id="WP_027844396.1">
    <property type="nucleotide sequence ID" value="NZ_LMTZ01000107.1"/>
</dbReference>
<dbReference type="EMBL" id="LMTZ01000107">
    <property type="protein sequence ID" value="KST65464.1"/>
    <property type="molecule type" value="Genomic_DNA"/>
</dbReference>
<evidence type="ECO:0000313" key="3">
    <source>
        <dbReference type="Proteomes" id="UP000053372"/>
    </source>
</evidence>